<dbReference type="AlphaFoldDB" id="A0A9W9RMM7"/>
<accession>A0A9W9RMM7</accession>
<dbReference type="EMBL" id="JAPZBR010000002">
    <property type="protein sequence ID" value="KAJ5362054.1"/>
    <property type="molecule type" value="Genomic_DNA"/>
</dbReference>
<reference evidence="2" key="2">
    <citation type="journal article" date="2023" name="IMA Fungus">
        <title>Comparative genomic study of the Penicillium genus elucidates a diverse pangenome and 15 lateral gene transfer events.</title>
        <authorList>
            <person name="Petersen C."/>
            <person name="Sorensen T."/>
            <person name="Nielsen M.R."/>
            <person name="Sondergaard T.E."/>
            <person name="Sorensen J.L."/>
            <person name="Fitzpatrick D.A."/>
            <person name="Frisvad J.C."/>
            <person name="Nielsen K.L."/>
        </authorList>
    </citation>
    <scope>NUCLEOTIDE SEQUENCE</scope>
    <source>
        <strain evidence="2">IBT 35675</strain>
    </source>
</reference>
<keyword evidence="3" id="KW-1185">Reference proteome</keyword>
<gene>
    <name evidence="2" type="ORF">N7541_002898</name>
</gene>
<evidence type="ECO:0000256" key="1">
    <source>
        <dbReference type="SAM" id="SignalP"/>
    </source>
</evidence>
<evidence type="ECO:0000313" key="3">
    <source>
        <dbReference type="Proteomes" id="UP001148299"/>
    </source>
</evidence>
<evidence type="ECO:0000313" key="2">
    <source>
        <dbReference type="EMBL" id="KAJ5362054.1"/>
    </source>
</evidence>
<sequence>MQKISLALLFQLIWATCALAENAITIPWVGYSYSGNYFAGYEGKIVGTDGDKTTYVVNCPPSDTTCIAFDSDNAMTVIAGSNTYDLIYTDPWEYTSSGCTFAGGPTPTTATCSYIQTIDLGGHSTSREDTYNIPASTVYREIYSATLAVAGSTSSSSTATKTGTSAVTQTSTGAVSSTTDTTVIAATASAAVAVSTTATGNLACKSSMPMIVVGGIIAGVAMNM</sequence>
<dbReference type="PANTHER" id="PTHR40640">
    <property type="entry name" value="ANCHORED GLYCOPROTEIN, PUTATIVE (AFU_ORTHOLOGUE AFUA_8G04860)-RELATED"/>
    <property type="match status" value="1"/>
</dbReference>
<dbReference type="PANTHER" id="PTHR40640:SF1">
    <property type="entry name" value="ANCHORED GLYCOPROTEIN, PUTATIVE (AFU_ORTHOLOGUE AFUA_8G04860)-RELATED"/>
    <property type="match status" value="1"/>
</dbReference>
<organism evidence="2 3">
    <name type="scientific">Penicillium brevicompactum</name>
    <dbReference type="NCBI Taxonomy" id="5074"/>
    <lineage>
        <taxon>Eukaryota</taxon>
        <taxon>Fungi</taxon>
        <taxon>Dikarya</taxon>
        <taxon>Ascomycota</taxon>
        <taxon>Pezizomycotina</taxon>
        <taxon>Eurotiomycetes</taxon>
        <taxon>Eurotiomycetidae</taxon>
        <taxon>Eurotiales</taxon>
        <taxon>Aspergillaceae</taxon>
        <taxon>Penicillium</taxon>
    </lineage>
</organism>
<dbReference type="Proteomes" id="UP001148299">
    <property type="component" value="Unassembled WGS sequence"/>
</dbReference>
<name>A0A9W9RMM7_PENBR</name>
<reference evidence="2" key="1">
    <citation type="submission" date="2022-12" db="EMBL/GenBank/DDBJ databases">
        <authorList>
            <person name="Petersen C."/>
        </authorList>
    </citation>
    <scope>NUCLEOTIDE SEQUENCE</scope>
    <source>
        <strain evidence="2">IBT 35675</strain>
    </source>
</reference>
<protein>
    <submittedName>
        <fullName evidence="2">Uncharacterized protein</fullName>
    </submittedName>
</protein>
<keyword evidence="1" id="KW-0732">Signal</keyword>
<feature type="chain" id="PRO_5040725351" evidence="1">
    <location>
        <begin position="21"/>
        <end position="224"/>
    </location>
</feature>
<feature type="signal peptide" evidence="1">
    <location>
        <begin position="1"/>
        <end position="20"/>
    </location>
</feature>
<proteinExistence type="predicted"/>
<comment type="caution">
    <text evidence="2">The sequence shown here is derived from an EMBL/GenBank/DDBJ whole genome shotgun (WGS) entry which is preliminary data.</text>
</comment>